<evidence type="ECO:0000256" key="3">
    <source>
        <dbReference type="ARBA" id="ARBA00023125"/>
    </source>
</evidence>
<name>A0ABT3NSA2_9PROT</name>
<keyword evidence="7" id="KW-1185">Reference proteome</keyword>
<gene>
    <name evidence="6" type="ORF">OF850_05365</name>
</gene>
<evidence type="ECO:0000256" key="4">
    <source>
        <dbReference type="PROSITE-ProRule" id="PRU01091"/>
    </source>
</evidence>
<comment type="caution">
    <text evidence="6">The sequence shown here is derived from an EMBL/GenBank/DDBJ whole genome shotgun (WGS) entry which is preliminary data.</text>
</comment>
<dbReference type="InterPro" id="IPR039420">
    <property type="entry name" value="WalR-like"/>
</dbReference>
<evidence type="ECO:0000256" key="2">
    <source>
        <dbReference type="ARBA" id="ARBA00023012"/>
    </source>
</evidence>
<evidence type="ECO:0000313" key="7">
    <source>
        <dbReference type="Proteomes" id="UP001526430"/>
    </source>
</evidence>
<sequence>MTLPRRILLLTADPALTQLLPTQLGQEGEFAVAATYDPEAPAGEAEVLLLDAALPPSAAENASRLAARAGGRPILLLGGEEAESPRGVERVPKPIRLADLKHRLHARLAAFDASPEAAIPLGPFSFHAAGRILTEGARRIRLTETEAAILSYLHRAAPRPVPREELLGEVWGYSAAVATHTLETHIYRLRRKLGEAGALLRREPGGYCIG</sequence>
<dbReference type="SUPFAM" id="SSF46894">
    <property type="entry name" value="C-terminal effector domain of the bipartite response regulators"/>
    <property type="match status" value="1"/>
</dbReference>
<dbReference type="PANTHER" id="PTHR48111:SF40">
    <property type="entry name" value="PHOSPHATE REGULON TRANSCRIPTIONAL REGULATORY PROTEIN PHOB"/>
    <property type="match status" value="1"/>
</dbReference>
<reference evidence="6 7" key="1">
    <citation type="submission" date="2022-10" db="EMBL/GenBank/DDBJ databases">
        <title>Roseococcus glaciei nov., sp. nov., isolated from glacier.</title>
        <authorList>
            <person name="Liu Q."/>
            <person name="Xin Y.-H."/>
        </authorList>
    </citation>
    <scope>NUCLEOTIDE SEQUENCE [LARGE SCALE GENOMIC DNA]</scope>
    <source>
        <strain evidence="6 7">MDT2-1-1</strain>
    </source>
</reference>
<accession>A0ABT3NSA2</accession>
<keyword evidence="2" id="KW-0902">Two-component regulatory system</keyword>
<keyword evidence="1" id="KW-0597">Phosphoprotein</keyword>
<evidence type="ECO:0000313" key="6">
    <source>
        <dbReference type="EMBL" id="MCW8085048.1"/>
    </source>
</evidence>
<dbReference type="Gene3D" id="1.10.10.10">
    <property type="entry name" value="Winged helix-like DNA-binding domain superfamily/Winged helix DNA-binding domain"/>
    <property type="match status" value="1"/>
</dbReference>
<dbReference type="InterPro" id="IPR036388">
    <property type="entry name" value="WH-like_DNA-bd_sf"/>
</dbReference>
<dbReference type="Pfam" id="PF00486">
    <property type="entry name" value="Trans_reg_C"/>
    <property type="match status" value="1"/>
</dbReference>
<evidence type="ECO:0000256" key="1">
    <source>
        <dbReference type="ARBA" id="ARBA00022553"/>
    </source>
</evidence>
<dbReference type="SMART" id="SM00862">
    <property type="entry name" value="Trans_reg_C"/>
    <property type="match status" value="1"/>
</dbReference>
<dbReference type="PROSITE" id="PS51755">
    <property type="entry name" value="OMPR_PHOB"/>
    <property type="match status" value="1"/>
</dbReference>
<dbReference type="PANTHER" id="PTHR48111">
    <property type="entry name" value="REGULATOR OF RPOS"/>
    <property type="match status" value="1"/>
</dbReference>
<dbReference type="InterPro" id="IPR016032">
    <property type="entry name" value="Sig_transdc_resp-reg_C-effctor"/>
</dbReference>
<dbReference type="RefSeq" id="WP_301588895.1">
    <property type="nucleotide sequence ID" value="NZ_JAPFQI010000002.1"/>
</dbReference>
<feature type="DNA-binding region" description="OmpR/PhoB-type" evidence="4">
    <location>
        <begin position="116"/>
        <end position="210"/>
    </location>
</feature>
<dbReference type="InterPro" id="IPR001867">
    <property type="entry name" value="OmpR/PhoB-type_DNA-bd"/>
</dbReference>
<organism evidence="6 7">
    <name type="scientific">Sabulicella glaciei</name>
    <dbReference type="NCBI Taxonomy" id="2984948"/>
    <lineage>
        <taxon>Bacteria</taxon>
        <taxon>Pseudomonadati</taxon>
        <taxon>Pseudomonadota</taxon>
        <taxon>Alphaproteobacteria</taxon>
        <taxon>Acetobacterales</taxon>
        <taxon>Acetobacteraceae</taxon>
        <taxon>Sabulicella</taxon>
    </lineage>
</organism>
<dbReference type="CDD" id="cd00383">
    <property type="entry name" value="trans_reg_C"/>
    <property type="match status" value="1"/>
</dbReference>
<feature type="domain" description="OmpR/PhoB-type" evidence="5">
    <location>
        <begin position="116"/>
        <end position="210"/>
    </location>
</feature>
<keyword evidence="3 4" id="KW-0238">DNA-binding</keyword>
<proteinExistence type="predicted"/>
<evidence type="ECO:0000259" key="5">
    <source>
        <dbReference type="PROSITE" id="PS51755"/>
    </source>
</evidence>
<dbReference type="EMBL" id="JAPFQI010000002">
    <property type="protein sequence ID" value="MCW8085048.1"/>
    <property type="molecule type" value="Genomic_DNA"/>
</dbReference>
<dbReference type="Proteomes" id="UP001526430">
    <property type="component" value="Unassembled WGS sequence"/>
</dbReference>
<protein>
    <submittedName>
        <fullName evidence="6">Response regulator transcription factor</fullName>
    </submittedName>
</protein>